<sequence>MRGEKHLYPTMMRRHLLPPRVIVRRRRSGNNRRPTPTLPLPSVVDNHYEDEGRMGRFTSVIAAVVGIDGGGGCRRRRAFSSSSSPPMMMTTIHPPPSSPRWPELAYEWIVDGRVVPSSSHPRDGDDVIGFSPPWASARGEGDGNDDDRAGGRRKKVILFLHGLLGNAKNLRTPAKRLTSSLPGYAALMLDVRGHGNSNHHNFDRPHDFRNCVRDVHVTLSSMGLVGRFSPYAICGHSLGGRIALEYAHSIISSSRTAHHDEGNEDGSTCGGMRLRMPRQTWILDSVPGIADPSVHGVLRAISSLSMPVPSRKHVIDALTKEPHGLDVALARWVATNLRDDGGTNNDQGGGRSSSSTMSSSLHWTFDLDVANELIRNFANQDFVRMIRDVTAGSSLSTSSSFDPNDDDDDGILSTDVHLVMAGKNESWTEEIVLELESIPSFIPGSSSSSSSSSFRMHKLDKAGHWVHVDDLEGLLTLMVESLQQRR</sequence>
<accession>A0ABD3RV34</accession>
<feature type="compositionally biased region" description="Low complexity" evidence="3">
    <location>
        <begin position="342"/>
        <end position="358"/>
    </location>
</feature>
<dbReference type="InterPro" id="IPR051601">
    <property type="entry name" value="Serine_prot/Carboxylest_S33"/>
</dbReference>
<dbReference type="InterPro" id="IPR022742">
    <property type="entry name" value="Hydrolase_4"/>
</dbReference>
<evidence type="ECO:0000259" key="4">
    <source>
        <dbReference type="Pfam" id="PF12146"/>
    </source>
</evidence>
<feature type="region of interest" description="Disordered" evidence="3">
    <location>
        <begin position="77"/>
        <end position="96"/>
    </location>
</feature>
<dbReference type="EMBL" id="JALLPB020000167">
    <property type="protein sequence ID" value="KAL3816068.1"/>
    <property type="molecule type" value="Genomic_DNA"/>
</dbReference>
<keyword evidence="6" id="KW-1185">Reference proteome</keyword>
<name>A0ABD3RV34_9STRA</name>
<feature type="region of interest" description="Disordered" evidence="3">
    <location>
        <begin position="338"/>
        <end position="358"/>
    </location>
</feature>
<comment type="similarity">
    <text evidence="1">Belongs to the peptidase S33 family.</text>
</comment>
<protein>
    <recommendedName>
        <fullName evidence="4">Serine aminopeptidase S33 domain-containing protein</fullName>
    </recommendedName>
</protein>
<dbReference type="PANTHER" id="PTHR43248">
    <property type="entry name" value="2-SUCCINYL-6-HYDROXY-2,4-CYCLOHEXADIENE-1-CARBOXYLATE SYNTHASE"/>
    <property type="match status" value="1"/>
</dbReference>
<comment type="caution">
    <text evidence="5">The sequence shown here is derived from an EMBL/GenBank/DDBJ whole genome shotgun (WGS) entry which is preliminary data.</text>
</comment>
<dbReference type="PANTHER" id="PTHR43248:SF3">
    <property type="entry name" value="AB HYDROLASE-1 DOMAIN-CONTAINING PROTEIN"/>
    <property type="match status" value="1"/>
</dbReference>
<evidence type="ECO:0000256" key="1">
    <source>
        <dbReference type="ARBA" id="ARBA00010088"/>
    </source>
</evidence>
<proteinExistence type="inferred from homology"/>
<gene>
    <name evidence="5" type="ORF">ACHAXA_009706</name>
</gene>
<reference evidence="5 6" key="1">
    <citation type="submission" date="2024-10" db="EMBL/GenBank/DDBJ databases">
        <title>Updated reference genomes for cyclostephanoid diatoms.</title>
        <authorList>
            <person name="Roberts W.R."/>
            <person name="Alverson A.J."/>
        </authorList>
    </citation>
    <scope>NUCLEOTIDE SEQUENCE [LARGE SCALE GENOMIC DNA]</scope>
    <source>
        <strain evidence="5 6">AJA228-03</strain>
    </source>
</reference>
<dbReference type="GO" id="GO:0016787">
    <property type="term" value="F:hydrolase activity"/>
    <property type="evidence" value="ECO:0007669"/>
    <property type="project" value="UniProtKB-KW"/>
</dbReference>
<evidence type="ECO:0000256" key="3">
    <source>
        <dbReference type="SAM" id="MobiDB-lite"/>
    </source>
</evidence>
<evidence type="ECO:0000256" key="2">
    <source>
        <dbReference type="ARBA" id="ARBA00022801"/>
    </source>
</evidence>
<dbReference type="Proteomes" id="UP001530377">
    <property type="component" value="Unassembled WGS sequence"/>
</dbReference>
<organism evidence="5 6">
    <name type="scientific">Cyclostephanos tholiformis</name>
    <dbReference type="NCBI Taxonomy" id="382380"/>
    <lineage>
        <taxon>Eukaryota</taxon>
        <taxon>Sar</taxon>
        <taxon>Stramenopiles</taxon>
        <taxon>Ochrophyta</taxon>
        <taxon>Bacillariophyta</taxon>
        <taxon>Coscinodiscophyceae</taxon>
        <taxon>Thalassiosirophycidae</taxon>
        <taxon>Stephanodiscales</taxon>
        <taxon>Stephanodiscaceae</taxon>
        <taxon>Cyclostephanos</taxon>
    </lineage>
</organism>
<feature type="compositionally biased region" description="Low complexity" evidence="3">
    <location>
        <begin position="80"/>
        <end position="92"/>
    </location>
</feature>
<dbReference type="SUPFAM" id="SSF53474">
    <property type="entry name" value="alpha/beta-Hydrolases"/>
    <property type="match status" value="1"/>
</dbReference>
<evidence type="ECO:0000313" key="6">
    <source>
        <dbReference type="Proteomes" id="UP001530377"/>
    </source>
</evidence>
<feature type="domain" description="Serine aminopeptidase S33" evidence="4">
    <location>
        <begin position="153"/>
        <end position="248"/>
    </location>
</feature>
<dbReference type="Pfam" id="PF12146">
    <property type="entry name" value="Hydrolase_4"/>
    <property type="match status" value="1"/>
</dbReference>
<dbReference type="Gene3D" id="3.40.50.1820">
    <property type="entry name" value="alpha/beta hydrolase"/>
    <property type="match status" value="1"/>
</dbReference>
<dbReference type="InterPro" id="IPR029058">
    <property type="entry name" value="AB_hydrolase_fold"/>
</dbReference>
<feature type="region of interest" description="Disordered" evidence="3">
    <location>
        <begin position="25"/>
        <end position="44"/>
    </location>
</feature>
<dbReference type="AlphaFoldDB" id="A0ABD3RV34"/>
<evidence type="ECO:0000313" key="5">
    <source>
        <dbReference type="EMBL" id="KAL3816068.1"/>
    </source>
</evidence>
<keyword evidence="2" id="KW-0378">Hydrolase</keyword>